<dbReference type="GeneID" id="40263955"/>
<dbReference type="EMBL" id="CP040330">
    <property type="protein sequence ID" value="QCS41131.1"/>
    <property type="molecule type" value="Genomic_DNA"/>
</dbReference>
<sequence>MLVVVGAIALAASSGAFDSSAADRGSTVETASDGSALLSLDYPNGEQIELESSNSDRGVLCIIFGPCDGFRYNDVEIVVFADNTSSQQLTVEEIDISIDNTDMIRGDQLRDETRNNGNEINAVLGDFKCPAERDGLFSRQQTEDSGTVTVWVKASDGNVTVELERDVEIDCVQE</sequence>
<accession>A0A4V1FXY0</accession>
<dbReference type="RefSeq" id="WP_138243647.1">
    <property type="nucleotide sequence ID" value="NZ_CP040330.1"/>
</dbReference>
<proteinExistence type="predicted"/>
<evidence type="ECO:0000313" key="1">
    <source>
        <dbReference type="EMBL" id="QCS41131.1"/>
    </source>
</evidence>
<dbReference type="OrthoDB" id="187991at2157"/>
<protein>
    <submittedName>
        <fullName evidence="1">Uncharacterized protein</fullName>
    </submittedName>
</protein>
<dbReference type="KEGG" id="nvr:FEJ81_01750"/>
<dbReference type="AlphaFoldDB" id="A0A4V1FXY0"/>
<organism evidence="1 2">
    <name type="scientific">Natrinema versiforme</name>
    <dbReference type="NCBI Taxonomy" id="88724"/>
    <lineage>
        <taxon>Archaea</taxon>
        <taxon>Methanobacteriati</taxon>
        <taxon>Methanobacteriota</taxon>
        <taxon>Stenosarchaea group</taxon>
        <taxon>Halobacteria</taxon>
        <taxon>Halobacteriales</taxon>
        <taxon>Natrialbaceae</taxon>
        <taxon>Natrinema</taxon>
    </lineage>
</organism>
<dbReference type="Proteomes" id="UP000302218">
    <property type="component" value="Chromosome"/>
</dbReference>
<evidence type="ECO:0000313" key="2">
    <source>
        <dbReference type="Proteomes" id="UP000302218"/>
    </source>
</evidence>
<reference evidence="2" key="1">
    <citation type="submission" date="2019-05" db="EMBL/GenBank/DDBJ databases">
        <title>Genome sequence and methylation pattern of the halophilic Archaeon Natrinema versiforme BOL5-4.</title>
        <authorList>
            <person name="DasSarma P."/>
            <person name="Anton B.P."/>
            <person name="DasSarma S.L."/>
            <person name="Martinez F.L."/>
            <person name="Guzman D."/>
            <person name="Roberts R.J."/>
            <person name="DasSarma S."/>
        </authorList>
    </citation>
    <scope>NUCLEOTIDE SEQUENCE [LARGE SCALE GENOMIC DNA]</scope>
    <source>
        <strain evidence="2">BOL5-4</strain>
    </source>
</reference>
<gene>
    <name evidence="1" type="ORF">FEJ81_01750</name>
</gene>
<name>A0A4V1FXY0_9EURY</name>